<organism evidence="6 7">
    <name type="scientific">Shewanella insulae</name>
    <dbReference type="NCBI Taxonomy" id="2681496"/>
    <lineage>
        <taxon>Bacteria</taxon>
        <taxon>Pseudomonadati</taxon>
        <taxon>Pseudomonadota</taxon>
        <taxon>Gammaproteobacteria</taxon>
        <taxon>Alteromonadales</taxon>
        <taxon>Shewanellaceae</taxon>
        <taxon>Shewanella</taxon>
    </lineage>
</organism>
<dbReference type="FunFam" id="1.10.10.10:FF:000001">
    <property type="entry name" value="LysR family transcriptional regulator"/>
    <property type="match status" value="1"/>
</dbReference>
<dbReference type="PANTHER" id="PTHR30537">
    <property type="entry name" value="HTH-TYPE TRANSCRIPTIONAL REGULATOR"/>
    <property type="match status" value="1"/>
</dbReference>
<keyword evidence="3" id="KW-0238">DNA-binding</keyword>
<dbReference type="PANTHER" id="PTHR30537:SF21">
    <property type="entry name" value="HTH-TYPE TRANSCRIPTIONAL REGULATOR SINR-RELATED"/>
    <property type="match status" value="1"/>
</dbReference>
<proteinExistence type="inferred from homology"/>
<evidence type="ECO:0000256" key="2">
    <source>
        <dbReference type="ARBA" id="ARBA00023015"/>
    </source>
</evidence>
<evidence type="ECO:0000256" key="1">
    <source>
        <dbReference type="ARBA" id="ARBA00009437"/>
    </source>
</evidence>
<dbReference type="InterPro" id="IPR036388">
    <property type="entry name" value="WH-like_DNA-bd_sf"/>
</dbReference>
<comment type="similarity">
    <text evidence="1">Belongs to the LysR transcriptional regulatory family.</text>
</comment>
<keyword evidence="7" id="KW-1185">Reference proteome</keyword>
<keyword evidence="4" id="KW-0804">Transcription</keyword>
<dbReference type="SUPFAM" id="SSF46785">
    <property type="entry name" value="Winged helix' DNA-binding domain"/>
    <property type="match status" value="1"/>
</dbReference>
<evidence type="ECO:0000313" key="7">
    <source>
        <dbReference type="Proteomes" id="UP000474778"/>
    </source>
</evidence>
<dbReference type="InterPro" id="IPR058163">
    <property type="entry name" value="LysR-type_TF_proteobact-type"/>
</dbReference>
<dbReference type="Pfam" id="PF03466">
    <property type="entry name" value="LysR_substrate"/>
    <property type="match status" value="1"/>
</dbReference>
<dbReference type="Gene3D" id="1.10.10.10">
    <property type="entry name" value="Winged helix-like DNA-binding domain superfamily/Winged helix DNA-binding domain"/>
    <property type="match status" value="1"/>
</dbReference>
<evidence type="ECO:0000259" key="5">
    <source>
        <dbReference type="PROSITE" id="PS50931"/>
    </source>
</evidence>
<name>A0A6L7HZA7_9GAMM</name>
<dbReference type="InterPro" id="IPR036390">
    <property type="entry name" value="WH_DNA-bd_sf"/>
</dbReference>
<dbReference type="GO" id="GO:0003700">
    <property type="term" value="F:DNA-binding transcription factor activity"/>
    <property type="evidence" value="ECO:0007669"/>
    <property type="project" value="InterPro"/>
</dbReference>
<dbReference type="FunFam" id="3.40.190.290:FF:000001">
    <property type="entry name" value="Transcriptional regulator, LysR family"/>
    <property type="match status" value="1"/>
</dbReference>
<dbReference type="PROSITE" id="PS50931">
    <property type="entry name" value="HTH_LYSR"/>
    <property type="match status" value="1"/>
</dbReference>
<reference evidence="6 7" key="1">
    <citation type="submission" date="2019-12" db="EMBL/GenBank/DDBJ databases">
        <title>Shewanella insulae sp. nov., isolated from a tidal flat.</title>
        <authorList>
            <person name="Yoon J.-H."/>
        </authorList>
    </citation>
    <scope>NUCLEOTIDE SEQUENCE [LARGE SCALE GENOMIC DNA]</scope>
    <source>
        <strain evidence="6 7">JBTF-M18</strain>
    </source>
</reference>
<dbReference type="EMBL" id="WRPA01000009">
    <property type="protein sequence ID" value="MXR69340.1"/>
    <property type="molecule type" value="Genomic_DNA"/>
</dbReference>
<accession>A0A6L7HZA7</accession>
<evidence type="ECO:0000256" key="3">
    <source>
        <dbReference type="ARBA" id="ARBA00023125"/>
    </source>
</evidence>
<evidence type="ECO:0000256" key="4">
    <source>
        <dbReference type="ARBA" id="ARBA00023163"/>
    </source>
</evidence>
<dbReference type="InterPro" id="IPR000847">
    <property type="entry name" value="LysR_HTH_N"/>
</dbReference>
<dbReference type="CDD" id="cd08422">
    <property type="entry name" value="PBP2_CrgA_like"/>
    <property type="match status" value="1"/>
</dbReference>
<dbReference type="InterPro" id="IPR005119">
    <property type="entry name" value="LysR_subst-bd"/>
</dbReference>
<comment type="caution">
    <text evidence="6">The sequence shown here is derived from an EMBL/GenBank/DDBJ whole genome shotgun (WGS) entry which is preliminary data.</text>
</comment>
<dbReference type="Proteomes" id="UP000474778">
    <property type="component" value="Unassembled WGS sequence"/>
</dbReference>
<gene>
    <name evidence="6" type="ORF">GNT65_11715</name>
</gene>
<sequence>MQVNDLLLFVRVADCGSLSGAAVELEISAAVASASLKRLEKELDTVLFIRSTRSLRLTDAGERYLSYCRRALEDLRLGEQALACAKSQIAGKLSVALPSDAGRNYILPWLDHLMDEYPRLQLRLHLADSLTNFYHDKIDVALRSGTPKDSSLVAFKICSAQRILCASPEYIATHGRPETLSDLEKHNCLFFMLDERTHDQWCFYRDGQTHRVRVSGNRTCNDAEVARKWALAGKGIVYKSSLDLADDLASGALVPLLTKYSGESADLYLVCPGRQHVTPLVLTLREHLRQRCQQRAQRLAPNFVQQA</sequence>
<keyword evidence="2" id="KW-0805">Transcription regulation</keyword>
<dbReference type="Gene3D" id="3.40.190.290">
    <property type="match status" value="1"/>
</dbReference>
<dbReference type="AlphaFoldDB" id="A0A6L7HZA7"/>
<dbReference type="RefSeq" id="WP_160796403.1">
    <property type="nucleotide sequence ID" value="NZ_WRPA01000009.1"/>
</dbReference>
<dbReference type="GO" id="GO:0043565">
    <property type="term" value="F:sequence-specific DNA binding"/>
    <property type="evidence" value="ECO:0007669"/>
    <property type="project" value="TreeGrafter"/>
</dbReference>
<evidence type="ECO:0000313" key="6">
    <source>
        <dbReference type="EMBL" id="MXR69340.1"/>
    </source>
</evidence>
<dbReference type="GO" id="GO:0006351">
    <property type="term" value="P:DNA-templated transcription"/>
    <property type="evidence" value="ECO:0007669"/>
    <property type="project" value="TreeGrafter"/>
</dbReference>
<feature type="domain" description="HTH lysR-type" evidence="5">
    <location>
        <begin position="1"/>
        <end position="58"/>
    </location>
</feature>
<protein>
    <submittedName>
        <fullName evidence="6">LysR family transcriptional regulator</fullName>
    </submittedName>
</protein>
<dbReference type="Pfam" id="PF00126">
    <property type="entry name" value="HTH_1"/>
    <property type="match status" value="1"/>
</dbReference>
<dbReference type="SUPFAM" id="SSF53850">
    <property type="entry name" value="Periplasmic binding protein-like II"/>
    <property type="match status" value="1"/>
</dbReference>